<evidence type="ECO:0000313" key="3">
    <source>
        <dbReference type="Proteomes" id="UP000054359"/>
    </source>
</evidence>
<feature type="non-terminal residue" evidence="2">
    <location>
        <position position="113"/>
    </location>
</feature>
<name>A0A087TFI2_STEMI</name>
<dbReference type="Proteomes" id="UP000054359">
    <property type="component" value="Unassembled WGS sequence"/>
</dbReference>
<gene>
    <name evidence="2" type="ORF">X975_12610</name>
</gene>
<evidence type="ECO:0000256" key="1">
    <source>
        <dbReference type="SAM" id="Coils"/>
    </source>
</evidence>
<organism evidence="2 3">
    <name type="scientific">Stegodyphus mimosarum</name>
    <name type="common">African social velvet spider</name>
    <dbReference type="NCBI Taxonomy" id="407821"/>
    <lineage>
        <taxon>Eukaryota</taxon>
        <taxon>Metazoa</taxon>
        <taxon>Ecdysozoa</taxon>
        <taxon>Arthropoda</taxon>
        <taxon>Chelicerata</taxon>
        <taxon>Arachnida</taxon>
        <taxon>Araneae</taxon>
        <taxon>Araneomorphae</taxon>
        <taxon>Entelegynae</taxon>
        <taxon>Eresoidea</taxon>
        <taxon>Eresidae</taxon>
        <taxon>Stegodyphus</taxon>
    </lineage>
</organism>
<sequence>MEDLIAKLKLKRKVFRIAVSKILKKIETELNKDISINVNVLAENLDQLNEKSKVLKDLHTQIERDVKLETKEFELEITMVLEYDEKIQLWQFRGKKKLKELNKLENPDNENRN</sequence>
<dbReference type="EMBL" id="KK114978">
    <property type="protein sequence ID" value="KFM63871.1"/>
    <property type="molecule type" value="Genomic_DNA"/>
</dbReference>
<dbReference type="AlphaFoldDB" id="A0A087TFI2"/>
<protein>
    <submittedName>
        <fullName evidence="2">Uncharacterized protein</fullName>
    </submittedName>
</protein>
<evidence type="ECO:0000313" key="2">
    <source>
        <dbReference type="EMBL" id="KFM63871.1"/>
    </source>
</evidence>
<proteinExistence type="predicted"/>
<feature type="coiled-coil region" evidence="1">
    <location>
        <begin position="31"/>
        <end position="65"/>
    </location>
</feature>
<keyword evidence="3" id="KW-1185">Reference proteome</keyword>
<keyword evidence="1" id="KW-0175">Coiled coil</keyword>
<dbReference type="OrthoDB" id="6421049at2759"/>
<reference evidence="2 3" key="1">
    <citation type="submission" date="2013-11" db="EMBL/GenBank/DDBJ databases">
        <title>Genome sequencing of Stegodyphus mimosarum.</title>
        <authorList>
            <person name="Bechsgaard J."/>
        </authorList>
    </citation>
    <scope>NUCLEOTIDE SEQUENCE [LARGE SCALE GENOMIC DNA]</scope>
</reference>
<accession>A0A087TFI2</accession>